<gene>
    <name evidence="1" type="ORF">LCGC14_1940530</name>
</gene>
<accession>A0A0F9G8Z1</accession>
<dbReference type="EMBL" id="LAZR01020994">
    <property type="protein sequence ID" value="KKL86856.1"/>
    <property type="molecule type" value="Genomic_DNA"/>
</dbReference>
<reference evidence="1" key="1">
    <citation type="journal article" date="2015" name="Nature">
        <title>Complex archaea that bridge the gap between prokaryotes and eukaryotes.</title>
        <authorList>
            <person name="Spang A."/>
            <person name="Saw J.H."/>
            <person name="Jorgensen S.L."/>
            <person name="Zaremba-Niedzwiedzka K."/>
            <person name="Martijn J."/>
            <person name="Lind A.E."/>
            <person name="van Eijk R."/>
            <person name="Schleper C."/>
            <person name="Guy L."/>
            <person name="Ettema T.J."/>
        </authorList>
    </citation>
    <scope>NUCLEOTIDE SEQUENCE</scope>
</reference>
<evidence type="ECO:0000313" key="1">
    <source>
        <dbReference type="EMBL" id="KKL86856.1"/>
    </source>
</evidence>
<dbReference type="AlphaFoldDB" id="A0A0F9G8Z1"/>
<proteinExistence type="predicted"/>
<comment type="caution">
    <text evidence="1">The sequence shown here is derived from an EMBL/GenBank/DDBJ whole genome shotgun (WGS) entry which is preliminary data.</text>
</comment>
<protein>
    <submittedName>
        <fullName evidence="1">Uncharacterized protein</fullName>
    </submittedName>
</protein>
<organism evidence="1">
    <name type="scientific">marine sediment metagenome</name>
    <dbReference type="NCBI Taxonomy" id="412755"/>
    <lineage>
        <taxon>unclassified sequences</taxon>
        <taxon>metagenomes</taxon>
        <taxon>ecological metagenomes</taxon>
    </lineage>
</organism>
<name>A0A0F9G8Z1_9ZZZZ</name>
<sequence length="49" mass="5480">METTIHRDTKGNLTVTVAGIESPEAVTRGYQSVIQMLNKDKDKKEESDD</sequence>